<dbReference type="PANTHER" id="PTHR36206">
    <property type="entry name" value="ASPERCRYPTIN BIOSYNTHESIS CLUSTER-SPECIFIC TRANSCRIPTION REGULATOR ATNN-RELATED"/>
    <property type="match status" value="1"/>
</dbReference>
<evidence type="ECO:0000256" key="4">
    <source>
        <dbReference type="ARBA" id="ARBA00023125"/>
    </source>
</evidence>
<dbReference type="InterPro" id="IPR052360">
    <property type="entry name" value="Transcr_Regulatory_Proteins"/>
</dbReference>
<proteinExistence type="predicted"/>
<dbReference type="Pfam" id="PF11951">
    <property type="entry name" value="Fungal_trans_2"/>
    <property type="match status" value="1"/>
</dbReference>
<sequence length="444" mass="51211">MAIGGISKALQHSLKPTSPALMAANGPHYHLALSYYGRAIHEVRGSKLDTGSLRGAIVCCLLFVCFEVLHGDRKAAFAHINNGQRMMDELLHIRDYHDHDHTQNIIGADFVERDILHVFQRLIQQSWSCGVLRRRDQQIAGEPSDADGDPSPEQLWCCRGGSAEKCVVHNMPSSFVSLQQARRWWDVVQHYVTHSSSIVFRVTHLGLDDDVLSECNERIQKHMDKIEQARAGIKTATPEQWQDFKDVLERWHQGFEPHWKAAQKSKSEDEKSYAQAAHLRAHYLTMYGCVHAPLSCSYESIAKLTPKYQEVVELGHQLFEYQKRSWGDGEMFTMDTGPTWPIFMAGTRCRDPEVRSEAIRLLHENPRRDGLWDSRIFYAMTFRNRMLEVSNAQEGSSEEQWWRLQHRSGCIDEHGRLIVRAMEKNPQTGEWEFGEEDLRRFLLD</sequence>
<keyword evidence="6" id="KW-0539">Nucleus</keyword>
<evidence type="ECO:0000256" key="5">
    <source>
        <dbReference type="ARBA" id="ARBA00023163"/>
    </source>
</evidence>
<keyword evidence="3" id="KW-0805">Transcription regulation</keyword>
<name>A0A9P5EBU5_COLSI</name>
<evidence type="ECO:0000256" key="3">
    <source>
        <dbReference type="ARBA" id="ARBA00023015"/>
    </source>
</evidence>
<keyword evidence="1" id="KW-0479">Metal-binding</keyword>
<dbReference type="AlphaFoldDB" id="A0A9P5EBU5"/>
<dbReference type="GO" id="GO:0046872">
    <property type="term" value="F:metal ion binding"/>
    <property type="evidence" value="ECO:0007669"/>
    <property type="project" value="UniProtKB-KW"/>
</dbReference>
<gene>
    <name evidence="7" type="ORF">CGCSCA2_v014645</name>
</gene>
<protein>
    <recommendedName>
        <fullName evidence="9">C6 zinc finger protein</fullName>
    </recommendedName>
</protein>
<organism evidence="7 8">
    <name type="scientific">Colletotrichum siamense</name>
    <name type="common">Anthracnose fungus</name>
    <dbReference type="NCBI Taxonomy" id="690259"/>
    <lineage>
        <taxon>Eukaryota</taxon>
        <taxon>Fungi</taxon>
        <taxon>Dikarya</taxon>
        <taxon>Ascomycota</taxon>
        <taxon>Pezizomycotina</taxon>
        <taxon>Sordariomycetes</taxon>
        <taxon>Hypocreomycetidae</taxon>
        <taxon>Glomerellales</taxon>
        <taxon>Glomerellaceae</taxon>
        <taxon>Colletotrichum</taxon>
        <taxon>Colletotrichum gloeosporioides species complex</taxon>
    </lineage>
</organism>
<dbReference type="Proteomes" id="UP000711996">
    <property type="component" value="Unassembled WGS sequence"/>
</dbReference>
<evidence type="ECO:0000256" key="2">
    <source>
        <dbReference type="ARBA" id="ARBA00022833"/>
    </source>
</evidence>
<evidence type="ECO:0008006" key="9">
    <source>
        <dbReference type="Google" id="ProtNLM"/>
    </source>
</evidence>
<dbReference type="OrthoDB" id="3598904at2759"/>
<dbReference type="PANTHER" id="PTHR36206:SF4">
    <property type="entry name" value="HYPOTHETICAL CONSERVED PROTEIN (EUROFUNG)-RELATED"/>
    <property type="match status" value="1"/>
</dbReference>
<evidence type="ECO:0000313" key="8">
    <source>
        <dbReference type="Proteomes" id="UP000711996"/>
    </source>
</evidence>
<dbReference type="EMBL" id="QPMT01000097">
    <property type="protein sequence ID" value="KAF4842078.1"/>
    <property type="molecule type" value="Genomic_DNA"/>
</dbReference>
<keyword evidence="5" id="KW-0804">Transcription</keyword>
<dbReference type="InterPro" id="IPR021858">
    <property type="entry name" value="Fun_TF"/>
</dbReference>
<keyword evidence="8" id="KW-1185">Reference proteome</keyword>
<reference evidence="7" key="1">
    <citation type="submission" date="2019-06" db="EMBL/GenBank/DDBJ databases">
        <authorList>
            <person name="Gan P."/>
            <person name="Shirasu K."/>
        </authorList>
    </citation>
    <scope>NUCLEOTIDE SEQUENCE [LARGE SCALE GENOMIC DNA]</scope>
    <source>
        <strain evidence="7">CAD2</strain>
    </source>
</reference>
<evidence type="ECO:0000256" key="1">
    <source>
        <dbReference type="ARBA" id="ARBA00022723"/>
    </source>
</evidence>
<keyword evidence="2" id="KW-0862">Zinc</keyword>
<keyword evidence="4" id="KW-0238">DNA-binding</keyword>
<dbReference type="GO" id="GO:0003677">
    <property type="term" value="F:DNA binding"/>
    <property type="evidence" value="ECO:0007669"/>
    <property type="project" value="UniProtKB-KW"/>
</dbReference>
<evidence type="ECO:0000256" key="6">
    <source>
        <dbReference type="ARBA" id="ARBA00023242"/>
    </source>
</evidence>
<accession>A0A9P5EBU5</accession>
<comment type="caution">
    <text evidence="7">The sequence shown here is derived from an EMBL/GenBank/DDBJ whole genome shotgun (WGS) entry which is preliminary data.</text>
</comment>
<evidence type="ECO:0000313" key="7">
    <source>
        <dbReference type="EMBL" id="KAF4842078.1"/>
    </source>
</evidence>